<dbReference type="Pfam" id="PF17064">
    <property type="entry name" value="QVR"/>
    <property type="match status" value="1"/>
</dbReference>
<evidence type="ECO:0000256" key="2">
    <source>
        <dbReference type="ARBA" id="ARBA00022622"/>
    </source>
</evidence>
<keyword evidence="3 9" id="KW-0812">Transmembrane</keyword>
<feature type="transmembrane region" description="Helical" evidence="9">
    <location>
        <begin position="127"/>
        <end position="145"/>
    </location>
</feature>
<dbReference type="EMBL" id="JASPKZ010006051">
    <property type="protein sequence ID" value="KAJ9587916.1"/>
    <property type="molecule type" value="Genomic_DNA"/>
</dbReference>
<organism evidence="10 11">
    <name type="scientific">Diploptera punctata</name>
    <name type="common">Pacific beetle cockroach</name>
    <dbReference type="NCBI Taxonomy" id="6984"/>
    <lineage>
        <taxon>Eukaryota</taxon>
        <taxon>Metazoa</taxon>
        <taxon>Ecdysozoa</taxon>
        <taxon>Arthropoda</taxon>
        <taxon>Hexapoda</taxon>
        <taxon>Insecta</taxon>
        <taxon>Pterygota</taxon>
        <taxon>Neoptera</taxon>
        <taxon>Polyneoptera</taxon>
        <taxon>Dictyoptera</taxon>
        <taxon>Blattodea</taxon>
        <taxon>Blaberoidea</taxon>
        <taxon>Blaberidae</taxon>
        <taxon>Diplopterinae</taxon>
        <taxon>Diploptera</taxon>
    </lineage>
</organism>
<dbReference type="InterPro" id="IPR050975">
    <property type="entry name" value="Sleep_regulator"/>
</dbReference>
<sequence>VSVKCYICNSNINEKCGDPADKMNMDARECSASVLQEVADKAQSTLGKVMNIDIPEGQQSQFVCQKIKVSDKEDKTKLIMRGCTILSTVAGDPCSVGIEKLTAGEGKVEYCGTCNEDYCNGSSRQTFTMFLLMVPCFTAIVSHWISI</sequence>
<dbReference type="InterPro" id="IPR031424">
    <property type="entry name" value="QVR-like"/>
</dbReference>
<accession>A0AAD7ZWE4</accession>
<evidence type="ECO:0000256" key="7">
    <source>
        <dbReference type="ARBA" id="ARBA00023180"/>
    </source>
</evidence>
<dbReference type="PANTHER" id="PTHR33562">
    <property type="entry name" value="ATILLA, ISOFORM B-RELATED-RELATED"/>
    <property type="match status" value="1"/>
</dbReference>
<evidence type="ECO:0008006" key="12">
    <source>
        <dbReference type="Google" id="ProtNLM"/>
    </source>
</evidence>
<proteinExistence type="predicted"/>
<dbReference type="AlphaFoldDB" id="A0AAD7ZWE4"/>
<dbReference type="GO" id="GO:0032222">
    <property type="term" value="P:regulation of synaptic transmission, cholinergic"/>
    <property type="evidence" value="ECO:0007669"/>
    <property type="project" value="InterPro"/>
</dbReference>
<keyword evidence="11" id="KW-1185">Reference proteome</keyword>
<evidence type="ECO:0000256" key="8">
    <source>
        <dbReference type="ARBA" id="ARBA00023288"/>
    </source>
</evidence>
<name>A0AAD7ZWE4_DIPPU</name>
<keyword evidence="2" id="KW-0336">GPI-anchor</keyword>
<evidence type="ECO:0000256" key="3">
    <source>
        <dbReference type="ARBA" id="ARBA00022692"/>
    </source>
</evidence>
<keyword evidence="7" id="KW-0325">Glycoprotein</keyword>
<reference evidence="10" key="2">
    <citation type="submission" date="2023-05" db="EMBL/GenBank/DDBJ databases">
        <authorList>
            <person name="Fouks B."/>
        </authorList>
    </citation>
    <scope>NUCLEOTIDE SEQUENCE</scope>
    <source>
        <strain evidence="10">Stay&amp;Tobe</strain>
        <tissue evidence="10">Testes</tissue>
    </source>
</reference>
<dbReference type="GO" id="GO:0030431">
    <property type="term" value="P:sleep"/>
    <property type="evidence" value="ECO:0007669"/>
    <property type="project" value="InterPro"/>
</dbReference>
<evidence type="ECO:0000256" key="5">
    <source>
        <dbReference type="ARBA" id="ARBA00022989"/>
    </source>
</evidence>
<evidence type="ECO:0000313" key="10">
    <source>
        <dbReference type="EMBL" id="KAJ9587916.1"/>
    </source>
</evidence>
<evidence type="ECO:0000313" key="11">
    <source>
        <dbReference type="Proteomes" id="UP001233999"/>
    </source>
</evidence>
<evidence type="ECO:0000256" key="4">
    <source>
        <dbReference type="ARBA" id="ARBA00022729"/>
    </source>
</evidence>
<keyword evidence="4" id="KW-0732">Signal</keyword>
<dbReference type="Proteomes" id="UP001233999">
    <property type="component" value="Unassembled WGS sequence"/>
</dbReference>
<comment type="subcellular location">
    <subcellularLocation>
        <location evidence="1">Membrane</location>
        <topology evidence="1">Lipid-anchor</topology>
        <topology evidence="1">GPI-anchor</topology>
    </subcellularLocation>
</comment>
<dbReference type="GO" id="GO:0098552">
    <property type="term" value="C:side of membrane"/>
    <property type="evidence" value="ECO:0007669"/>
    <property type="project" value="UniProtKB-KW"/>
</dbReference>
<protein>
    <recommendedName>
        <fullName evidence="12">Protein sleepless</fullName>
    </recommendedName>
</protein>
<keyword evidence="5 9" id="KW-1133">Transmembrane helix</keyword>
<comment type="caution">
    <text evidence="10">The sequence shown here is derived from an EMBL/GenBank/DDBJ whole genome shotgun (WGS) entry which is preliminary data.</text>
</comment>
<reference evidence="10" key="1">
    <citation type="journal article" date="2023" name="IScience">
        <title>Live-bearing cockroach genome reveals convergent evolutionary mechanisms linked to viviparity in insects and beyond.</title>
        <authorList>
            <person name="Fouks B."/>
            <person name="Harrison M.C."/>
            <person name="Mikhailova A.A."/>
            <person name="Marchal E."/>
            <person name="English S."/>
            <person name="Carruthers M."/>
            <person name="Jennings E.C."/>
            <person name="Chiamaka E.L."/>
            <person name="Frigard R.A."/>
            <person name="Pippel M."/>
            <person name="Attardo G.M."/>
            <person name="Benoit J.B."/>
            <person name="Bornberg-Bauer E."/>
            <person name="Tobe S.S."/>
        </authorList>
    </citation>
    <scope>NUCLEOTIDE SEQUENCE</scope>
    <source>
        <strain evidence="10">Stay&amp;Tobe</strain>
    </source>
</reference>
<keyword evidence="6 9" id="KW-0472">Membrane</keyword>
<evidence type="ECO:0000256" key="9">
    <source>
        <dbReference type="SAM" id="Phobius"/>
    </source>
</evidence>
<evidence type="ECO:0000256" key="6">
    <source>
        <dbReference type="ARBA" id="ARBA00023136"/>
    </source>
</evidence>
<feature type="non-terminal residue" evidence="10">
    <location>
        <position position="1"/>
    </location>
</feature>
<keyword evidence="8" id="KW-0449">Lipoprotein</keyword>
<gene>
    <name evidence="10" type="ORF">L9F63_018653</name>
</gene>
<evidence type="ECO:0000256" key="1">
    <source>
        <dbReference type="ARBA" id="ARBA00004589"/>
    </source>
</evidence>